<dbReference type="AlphaFoldDB" id="A0A6J4JKH9"/>
<accession>A0A6J4JKH9</accession>
<reference evidence="2" key="1">
    <citation type="submission" date="2020-02" db="EMBL/GenBank/DDBJ databases">
        <authorList>
            <person name="Meier V. D."/>
        </authorList>
    </citation>
    <scope>NUCLEOTIDE SEQUENCE</scope>
    <source>
        <strain evidence="2">AVDCRST_MAG93</strain>
    </source>
</reference>
<feature type="transmembrane region" description="Helical" evidence="1">
    <location>
        <begin position="112"/>
        <end position="131"/>
    </location>
</feature>
<dbReference type="EMBL" id="CADCTR010001081">
    <property type="protein sequence ID" value="CAA9280574.1"/>
    <property type="molecule type" value="Genomic_DNA"/>
</dbReference>
<evidence type="ECO:0000313" key="2">
    <source>
        <dbReference type="EMBL" id="CAA9280574.1"/>
    </source>
</evidence>
<keyword evidence="1" id="KW-0812">Transmembrane</keyword>
<keyword evidence="1" id="KW-1133">Transmembrane helix</keyword>
<feature type="transmembrane region" description="Helical" evidence="1">
    <location>
        <begin position="182"/>
        <end position="203"/>
    </location>
</feature>
<organism evidence="2">
    <name type="scientific">uncultured Chloroflexia bacterium</name>
    <dbReference type="NCBI Taxonomy" id="1672391"/>
    <lineage>
        <taxon>Bacteria</taxon>
        <taxon>Bacillati</taxon>
        <taxon>Chloroflexota</taxon>
        <taxon>Chloroflexia</taxon>
        <taxon>environmental samples</taxon>
    </lineage>
</organism>
<protein>
    <submittedName>
        <fullName evidence="2">Uncharacterized protein</fullName>
    </submittedName>
</protein>
<keyword evidence="1" id="KW-0472">Membrane</keyword>
<gene>
    <name evidence="2" type="ORF">AVDCRST_MAG93-3166</name>
</gene>
<feature type="transmembrane region" description="Helical" evidence="1">
    <location>
        <begin position="143"/>
        <end position="162"/>
    </location>
</feature>
<feature type="transmembrane region" description="Helical" evidence="1">
    <location>
        <begin position="36"/>
        <end position="58"/>
    </location>
</feature>
<feature type="transmembrane region" description="Helical" evidence="1">
    <location>
        <begin position="70"/>
        <end position="92"/>
    </location>
</feature>
<evidence type="ECO:0000256" key="1">
    <source>
        <dbReference type="SAM" id="Phobius"/>
    </source>
</evidence>
<sequence>MRLSAPKRLLATLLSGLAAIVVLVGALQPFPFVDNLLQVAQIILAVALVIGALNVVLVHLRALRNRMPGLGYRLVLVVATIMVVALELVAPLVGGSIGATTTAMSTRVFQYVYQPLAMSVLGLLVFFALQATWRALATRPGEAWIVVIVAVVFLLASGPWAALVPGLPETLAWMTIYPANGVARGLLLGISIAAVVATVRLLLGFDQPYLDR</sequence>
<proteinExistence type="predicted"/>
<name>A0A6J4JKH9_9CHLR</name>